<evidence type="ECO:0000256" key="3">
    <source>
        <dbReference type="ARBA" id="ARBA00022692"/>
    </source>
</evidence>
<evidence type="ECO:0000256" key="1">
    <source>
        <dbReference type="ARBA" id="ARBA00004651"/>
    </source>
</evidence>
<feature type="transmembrane region" description="Helical" evidence="6">
    <location>
        <begin position="6"/>
        <end position="34"/>
    </location>
</feature>
<dbReference type="AlphaFoldDB" id="A0A1P8WQL3"/>
<evidence type="ECO:0000313" key="9">
    <source>
        <dbReference type="Proteomes" id="UP000187735"/>
    </source>
</evidence>
<dbReference type="STRING" id="1891926.Fuma_06018"/>
<evidence type="ECO:0000256" key="6">
    <source>
        <dbReference type="RuleBase" id="RU366058"/>
    </source>
</evidence>
<protein>
    <recommendedName>
        <fullName evidence="6">TVP38/TMEM64 family membrane protein</fullName>
    </recommendedName>
</protein>
<organism evidence="8 9">
    <name type="scientific">Fuerstiella marisgermanici</name>
    <dbReference type="NCBI Taxonomy" id="1891926"/>
    <lineage>
        <taxon>Bacteria</taxon>
        <taxon>Pseudomonadati</taxon>
        <taxon>Planctomycetota</taxon>
        <taxon>Planctomycetia</taxon>
        <taxon>Planctomycetales</taxon>
        <taxon>Planctomycetaceae</taxon>
        <taxon>Fuerstiella</taxon>
    </lineage>
</organism>
<keyword evidence="5 6" id="KW-0472">Membrane</keyword>
<evidence type="ECO:0000259" key="7">
    <source>
        <dbReference type="Pfam" id="PF09335"/>
    </source>
</evidence>
<comment type="subcellular location">
    <subcellularLocation>
        <location evidence="1 6">Cell membrane</location>
        <topology evidence="1 6">Multi-pass membrane protein</topology>
    </subcellularLocation>
</comment>
<feature type="transmembrane region" description="Helical" evidence="6">
    <location>
        <begin position="169"/>
        <end position="188"/>
    </location>
</feature>
<proteinExistence type="inferred from homology"/>
<dbReference type="PANTHER" id="PTHR12677">
    <property type="entry name" value="GOLGI APPARATUS MEMBRANE PROTEIN TVP38-RELATED"/>
    <property type="match status" value="1"/>
</dbReference>
<gene>
    <name evidence="8" type="primary">ydjZ_3</name>
    <name evidence="8" type="ORF">Fuma_06018</name>
</gene>
<keyword evidence="9" id="KW-1185">Reference proteome</keyword>
<dbReference type="PANTHER" id="PTHR12677:SF59">
    <property type="entry name" value="GOLGI APPARATUS MEMBRANE PROTEIN TVP38-RELATED"/>
    <property type="match status" value="1"/>
</dbReference>
<dbReference type="RefSeq" id="WP_077027389.1">
    <property type="nucleotide sequence ID" value="NZ_CP017641.1"/>
</dbReference>
<evidence type="ECO:0000256" key="5">
    <source>
        <dbReference type="ARBA" id="ARBA00023136"/>
    </source>
</evidence>
<dbReference type="InterPro" id="IPR032816">
    <property type="entry name" value="VTT_dom"/>
</dbReference>
<comment type="similarity">
    <text evidence="6">Belongs to the TVP38/TMEM64 family.</text>
</comment>
<keyword evidence="3 6" id="KW-0812">Transmembrane</keyword>
<dbReference type="InterPro" id="IPR015414">
    <property type="entry name" value="TMEM64"/>
</dbReference>
<dbReference type="OrthoDB" id="9812980at2"/>
<dbReference type="Pfam" id="PF09335">
    <property type="entry name" value="VTT_dom"/>
    <property type="match status" value="1"/>
</dbReference>
<dbReference type="Proteomes" id="UP000187735">
    <property type="component" value="Chromosome"/>
</dbReference>
<feature type="transmembrane region" description="Helical" evidence="6">
    <location>
        <begin position="87"/>
        <end position="112"/>
    </location>
</feature>
<evidence type="ECO:0000256" key="4">
    <source>
        <dbReference type="ARBA" id="ARBA00022989"/>
    </source>
</evidence>
<dbReference type="EMBL" id="CP017641">
    <property type="protein sequence ID" value="APZ96350.1"/>
    <property type="molecule type" value="Genomic_DNA"/>
</dbReference>
<sequence length="230" mass="24727">MSTLLRIVVAATVALMLIAVVWSWSAGGIVAAVLSPETTSEEKLQRLQQFFDDFGVWSPLVYVMFVTVEVVIAPIPGLMLYAPGGILFGPLLGGSLALIGNVLGAGIACSVTRSIGGSWLSRFFAEDKLERTQTLIESRGGWLVFLLRLNPLTSSDLVSYAAGFTRLPVWNVMIATAFGMAPLCYAQAWLSEGLITAYPWLIYPLIAACAAYMVAVVVVVKRLLLVKPAV</sequence>
<keyword evidence="4 6" id="KW-1133">Transmembrane helix</keyword>
<reference evidence="8 9" key="1">
    <citation type="journal article" date="2016" name="Front. Microbiol.">
        <title>Fuerstia marisgermanicae gen. nov., sp. nov., an Unusual Member of the Phylum Planctomycetes from the German Wadden Sea.</title>
        <authorList>
            <person name="Kohn T."/>
            <person name="Heuer A."/>
            <person name="Jogler M."/>
            <person name="Vollmers J."/>
            <person name="Boedeker C."/>
            <person name="Bunk B."/>
            <person name="Rast P."/>
            <person name="Borchert D."/>
            <person name="Glockner I."/>
            <person name="Freese H.M."/>
            <person name="Klenk H.P."/>
            <person name="Overmann J."/>
            <person name="Kaster A.K."/>
            <person name="Rohde M."/>
            <person name="Wiegand S."/>
            <person name="Jogler C."/>
        </authorList>
    </citation>
    <scope>NUCLEOTIDE SEQUENCE [LARGE SCALE GENOMIC DNA]</scope>
    <source>
        <strain evidence="8 9">NH11</strain>
    </source>
</reference>
<keyword evidence="2 6" id="KW-1003">Cell membrane</keyword>
<feature type="domain" description="VTT" evidence="7">
    <location>
        <begin position="75"/>
        <end position="185"/>
    </location>
</feature>
<dbReference type="GO" id="GO:0005886">
    <property type="term" value="C:plasma membrane"/>
    <property type="evidence" value="ECO:0007669"/>
    <property type="project" value="UniProtKB-SubCell"/>
</dbReference>
<feature type="transmembrane region" description="Helical" evidence="6">
    <location>
        <begin position="200"/>
        <end position="220"/>
    </location>
</feature>
<feature type="transmembrane region" description="Helical" evidence="6">
    <location>
        <begin position="54"/>
        <end position="75"/>
    </location>
</feature>
<accession>A0A1P8WQL3</accession>
<dbReference type="KEGG" id="fmr:Fuma_06018"/>
<name>A0A1P8WQL3_9PLAN</name>
<evidence type="ECO:0000313" key="8">
    <source>
        <dbReference type="EMBL" id="APZ96350.1"/>
    </source>
</evidence>
<evidence type="ECO:0000256" key="2">
    <source>
        <dbReference type="ARBA" id="ARBA00022475"/>
    </source>
</evidence>